<accession>A0A518G7I8</accession>
<keyword evidence="2" id="KW-0812">Transmembrane</keyword>
<dbReference type="InterPro" id="IPR045584">
    <property type="entry name" value="Pilin-like"/>
</dbReference>
<keyword evidence="4" id="KW-1185">Reference proteome</keyword>
<evidence type="ECO:0000256" key="2">
    <source>
        <dbReference type="SAM" id="Phobius"/>
    </source>
</evidence>
<dbReference type="Proteomes" id="UP000318017">
    <property type="component" value="Chromosome"/>
</dbReference>
<sequence length="205" mass="23160">MFSTVGPSSSSTTVPPRGRDVIRKRQSKYRTGRNTVRQHGFTLIEVLVVVTVSSSLLVVAVTAVAQTMQLSQLTTAEVQRIQATQLFVEQFRESGHRAIEVLCPAPEELTLVLEEDVQITFKFSDQIIRRVESQMGQVRRSEHLDLGDVRFVEFAKLEEPLRAQLTILRDHNLHAETGMVERQIESVVGLRQFLLNHSQESEALP</sequence>
<dbReference type="PROSITE" id="PS00409">
    <property type="entry name" value="PROKAR_NTER_METHYL"/>
    <property type="match status" value="1"/>
</dbReference>
<proteinExistence type="predicted"/>
<dbReference type="EMBL" id="CP036298">
    <property type="protein sequence ID" value="QDV24556.1"/>
    <property type="molecule type" value="Genomic_DNA"/>
</dbReference>
<dbReference type="AlphaFoldDB" id="A0A518G7I8"/>
<keyword evidence="2" id="KW-0472">Membrane</keyword>
<dbReference type="Pfam" id="PF07963">
    <property type="entry name" value="N_methyl"/>
    <property type="match status" value="1"/>
</dbReference>
<evidence type="ECO:0000313" key="3">
    <source>
        <dbReference type="EMBL" id="QDV24556.1"/>
    </source>
</evidence>
<evidence type="ECO:0008006" key="5">
    <source>
        <dbReference type="Google" id="ProtNLM"/>
    </source>
</evidence>
<feature type="region of interest" description="Disordered" evidence="1">
    <location>
        <begin position="1"/>
        <end position="29"/>
    </location>
</feature>
<evidence type="ECO:0000256" key="1">
    <source>
        <dbReference type="SAM" id="MobiDB-lite"/>
    </source>
</evidence>
<keyword evidence="2" id="KW-1133">Transmembrane helix</keyword>
<gene>
    <name evidence="3" type="ORF">Q31a_28760</name>
</gene>
<dbReference type="RefSeq" id="WP_145078310.1">
    <property type="nucleotide sequence ID" value="NZ_CP036298.1"/>
</dbReference>
<feature type="compositionally biased region" description="Low complexity" evidence="1">
    <location>
        <begin position="1"/>
        <end position="16"/>
    </location>
</feature>
<dbReference type="InterPro" id="IPR012902">
    <property type="entry name" value="N_methyl_site"/>
</dbReference>
<protein>
    <recommendedName>
        <fullName evidence="5">Prepilin-type N-terminal cleavage/methylation domain-containing protein</fullName>
    </recommendedName>
</protein>
<reference evidence="3 4" key="1">
    <citation type="submission" date="2019-02" db="EMBL/GenBank/DDBJ databases">
        <title>Deep-cultivation of Planctomycetes and their phenomic and genomic characterization uncovers novel biology.</title>
        <authorList>
            <person name="Wiegand S."/>
            <person name="Jogler M."/>
            <person name="Boedeker C."/>
            <person name="Pinto D."/>
            <person name="Vollmers J."/>
            <person name="Rivas-Marin E."/>
            <person name="Kohn T."/>
            <person name="Peeters S.H."/>
            <person name="Heuer A."/>
            <person name="Rast P."/>
            <person name="Oberbeckmann S."/>
            <person name="Bunk B."/>
            <person name="Jeske O."/>
            <person name="Meyerdierks A."/>
            <person name="Storesund J.E."/>
            <person name="Kallscheuer N."/>
            <person name="Luecker S."/>
            <person name="Lage O.M."/>
            <person name="Pohl T."/>
            <person name="Merkel B.J."/>
            <person name="Hornburger P."/>
            <person name="Mueller R.-W."/>
            <person name="Bruemmer F."/>
            <person name="Labrenz M."/>
            <person name="Spormann A.M."/>
            <person name="Op den Camp H."/>
            <person name="Overmann J."/>
            <person name="Amann R."/>
            <person name="Jetten M.S.M."/>
            <person name="Mascher T."/>
            <person name="Medema M.H."/>
            <person name="Devos D.P."/>
            <person name="Kaster A.-K."/>
            <person name="Ovreas L."/>
            <person name="Rohde M."/>
            <person name="Galperin M.Y."/>
            <person name="Jogler C."/>
        </authorList>
    </citation>
    <scope>NUCLEOTIDE SEQUENCE [LARGE SCALE GENOMIC DNA]</scope>
    <source>
        <strain evidence="3 4">Q31a</strain>
    </source>
</reference>
<dbReference type="SUPFAM" id="SSF54523">
    <property type="entry name" value="Pili subunits"/>
    <property type="match status" value="1"/>
</dbReference>
<name>A0A518G7I8_9BACT</name>
<dbReference type="NCBIfam" id="TIGR02532">
    <property type="entry name" value="IV_pilin_GFxxxE"/>
    <property type="match status" value="1"/>
</dbReference>
<organism evidence="3 4">
    <name type="scientific">Aureliella helgolandensis</name>
    <dbReference type="NCBI Taxonomy" id="2527968"/>
    <lineage>
        <taxon>Bacteria</taxon>
        <taxon>Pseudomonadati</taxon>
        <taxon>Planctomycetota</taxon>
        <taxon>Planctomycetia</taxon>
        <taxon>Pirellulales</taxon>
        <taxon>Pirellulaceae</taxon>
        <taxon>Aureliella</taxon>
    </lineage>
</organism>
<dbReference type="KEGG" id="ahel:Q31a_28760"/>
<evidence type="ECO:0000313" key="4">
    <source>
        <dbReference type="Proteomes" id="UP000318017"/>
    </source>
</evidence>
<feature type="transmembrane region" description="Helical" evidence="2">
    <location>
        <begin position="40"/>
        <end position="65"/>
    </location>
</feature>